<dbReference type="GO" id="GO:0016020">
    <property type="term" value="C:membrane"/>
    <property type="evidence" value="ECO:0007669"/>
    <property type="project" value="UniProtKB-SubCell"/>
</dbReference>
<dbReference type="GO" id="GO:0019706">
    <property type="term" value="F:protein-cysteine S-palmitoyltransferase activity"/>
    <property type="evidence" value="ECO:0007669"/>
    <property type="project" value="UniProtKB-EC"/>
</dbReference>
<comment type="caution">
    <text evidence="9">The sequence shown here is derived from an EMBL/GenBank/DDBJ whole genome shotgun (WGS) entry which is preliminary data.</text>
</comment>
<keyword evidence="3 7" id="KW-0812">Transmembrane</keyword>
<evidence type="ECO:0000256" key="5">
    <source>
        <dbReference type="ARBA" id="ARBA00023136"/>
    </source>
</evidence>
<dbReference type="Proteomes" id="UP001497497">
    <property type="component" value="Unassembled WGS sequence"/>
</dbReference>
<dbReference type="AlphaFoldDB" id="A0AAV2HGY8"/>
<comment type="subcellular location">
    <subcellularLocation>
        <location evidence="1">Membrane</location>
        <topology evidence="1">Multi-pass membrane protein</topology>
    </subcellularLocation>
</comment>
<reference evidence="9 10" key="1">
    <citation type="submission" date="2024-04" db="EMBL/GenBank/DDBJ databases">
        <authorList>
            <consortium name="Genoscope - CEA"/>
            <person name="William W."/>
        </authorList>
    </citation>
    <scope>NUCLEOTIDE SEQUENCE [LARGE SCALE GENOMIC DNA]</scope>
</reference>
<dbReference type="PROSITE" id="PS50216">
    <property type="entry name" value="DHHC"/>
    <property type="match status" value="1"/>
</dbReference>
<evidence type="ECO:0000313" key="10">
    <source>
        <dbReference type="Proteomes" id="UP001497497"/>
    </source>
</evidence>
<keyword evidence="2 7" id="KW-0808">Transferase</keyword>
<name>A0AAV2HGY8_LYMST</name>
<dbReference type="EMBL" id="CAXITT010000138">
    <property type="protein sequence ID" value="CAL1533241.1"/>
    <property type="molecule type" value="Genomic_DNA"/>
</dbReference>
<feature type="transmembrane region" description="Helical" evidence="7">
    <location>
        <begin position="100"/>
        <end position="125"/>
    </location>
</feature>
<proteinExistence type="inferred from homology"/>
<comment type="similarity">
    <text evidence="7">Belongs to the DHHC palmitoyltransferase family.</text>
</comment>
<dbReference type="PANTHER" id="PTHR12246">
    <property type="entry name" value="PALMITOYLTRANSFERASE ZDHHC16"/>
    <property type="match status" value="1"/>
</dbReference>
<evidence type="ECO:0000259" key="8">
    <source>
        <dbReference type="Pfam" id="PF01529"/>
    </source>
</evidence>
<feature type="transmembrane region" description="Helical" evidence="7">
    <location>
        <begin position="73"/>
        <end position="94"/>
    </location>
</feature>
<gene>
    <name evidence="9" type="ORF">GSLYS_00007259001</name>
</gene>
<comment type="domain">
    <text evidence="7">The DHHC domain is required for palmitoyltransferase activity.</text>
</comment>
<protein>
    <recommendedName>
        <fullName evidence="7">Palmitoyltransferase</fullName>
        <ecNumber evidence="7">2.3.1.225</ecNumber>
    </recommendedName>
</protein>
<evidence type="ECO:0000256" key="4">
    <source>
        <dbReference type="ARBA" id="ARBA00022989"/>
    </source>
</evidence>
<evidence type="ECO:0000256" key="1">
    <source>
        <dbReference type="ARBA" id="ARBA00004141"/>
    </source>
</evidence>
<feature type="transmembrane region" description="Helical" evidence="7">
    <location>
        <begin position="146"/>
        <end position="168"/>
    </location>
</feature>
<dbReference type="InterPro" id="IPR039859">
    <property type="entry name" value="PFA4/ZDH16/20/ERF2-like"/>
</dbReference>
<keyword evidence="10" id="KW-1185">Reference proteome</keyword>
<keyword evidence="4 7" id="KW-1133">Transmembrane helix</keyword>
<comment type="catalytic activity">
    <reaction evidence="7">
        <text>L-cysteinyl-[protein] + hexadecanoyl-CoA = S-hexadecanoyl-L-cysteinyl-[protein] + CoA</text>
        <dbReference type="Rhea" id="RHEA:36683"/>
        <dbReference type="Rhea" id="RHEA-COMP:10131"/>
        <dbReference type="Rhea" id="RHEA-COMP:11032"/>
        <dbReference type="ChEBI" id="CHEBI:29950"/>
        <dbReference type="ChEBI" id="CHEBI:57287"/>
        <dbReference type="ChEBI" id="CHEBI:57379"/>
        <dbReference type="ChEBI" id="CHEBI:74151"/>
        <dbReference type="EC" id="2.3.1.225"/>
    </reaction>
</comment>
<keyword evidence="5 7" id="KW-0472">Membrane</keyword>
<keyword evidence="6 7" id="KW-0012">Acyltransferase</keyword>
<evidence type="ECO:0000256" key="7">
    <source>
        <dbReference type="RuleBase" id="RU079119"/>
    </source>
</evidence>
<accession>A0AAV2HGY8</accession>
<dbReference type="InterPro" id="IPR001594">
    <property type="entry name" value="Palmitoyltrfase_DHHC"/>
</dbReference>
<dbReference type="EC" id="2.3.1.225" evidence="7"/>
<evidence type="ECO:0000256" key="2">
    <source>
        <dbReference type="ARBA" id="ARBA00022679"/>
    </source>
</evidence>
<sequence length="181" mass="21187">MMAPPRSKHCPLCKACILKRDHHCFFAGCCVGFHNQRYFTIFCLYAGVASFYVWTFMSYYLSEHYEPLQTWGYLSYLPPLVLYFWMFGIISLSSLGLVTFQYFICVAGLSCFYFVIIQMYLIVCGQTRYECVKGIHVYKGTVRENILSVFGPLWVIGFFFPVPFLGYYGDGKNWHEWQSKV</sequence>
<organism evidence="9 10">
    <name type="scientific">Lymnaea stagnalis</name>
    <name type="common">Great pond snail</name>
    <name type="synonym">Helix stagnalis</name>
    <dbReference type="NCBI Taxonomy" id="6523"/>
    <lineage>
        <taxon>Eukaryota</taxon>
        <taxon>Metazoa</taxon>
        <taxon>Spiralia</taxon>
        <taxon>Lophotrochozoa</taxon>
        <taxon>Mollusca</taxon>
        <taxon>Gastropoda</taxon>
        <taxon>Heterobranchia</taxon>
        <taxon>Euthyneura</taxon>
        <taxon>Panpulmonata</taxon>
        <taxon>Hygrophila</taxon>
        <taxon>Lymnaeoidea</taxon>
        <taxon>Lymnaeidae</taxon>
        <taxon>Lymnaea</taxon>
    </lineage>
</organism>
<dbReference type="Pfam" id="PF01529">
    <property type="entry name" value="DHHC"/>
    <property type="match status" value="1"/>
</dbReference>
<feature type="transmembrane region" description="Helical" evidence="7">
    <location>
        <begin position="38"/>
        <end position="61"/>
    </location>
</feature>
<evidence type="ECO:0000256" key="3">
    <source>
        <dbReference type="ARBA" id="ARBA00022692"/>
    </source>
</evidence>
<evidence type="ECO:0000313" key="9">
    <source>
        <dbReference type="EMBL" id="CAL1533241.1"/>
    </source>
</evidence>
<feature type="domain" description="Palmitoyltransferase DHHC" evidence="8">
    <location>
        <begin position="3"/>
        <end position="133"/>
    </location>
</feature>
<evidence type="ECO:0000256" key="6">
    <source>
        <dbReference type="ARBA" id="ARBA00023315"/>
    </source>
</evidence>